<feature type="transmembrane region" description="Helical" evidence="1">
    <location>
        <begin position="156"/>
        <end position="179"/>
    </location>
</feature>
<evidence type="ECO:0008006" key="6">
    <source>
        <dbReference type="Google" id="ProtNLM"/>
    </source>
</evidence>
<feature type="transmembrane region" description="Helical" evidence="1">
    <location>
        <begin position="122"/>
        <end position="144"/>
    </location>
</feature>
<dbReference type="EMBL" id="LN614830">
    <property type="protein sequence ID" value="CEG60455.1"/>
    <property type="molecule type" value="Genomic_DNA"/>
</dbReference>
<dbReference type="RefSeq" id="WP_045098862.1">
    <property type="nucleotide sequence ID" value="NZ_CP020614.1"/>
</dbReference>
<keyword evidence="5" id="KW-1185">Reference proteome</keyword>
<name>A0A098GEQ8_LEGMI</name>
<evidence type="ECO:0000313" key="3">
    <source>
        <dbReference type="EMBL" id="SCX79154.1"/>
    </source>
</evidence>
<feature type="transmembrane region" description="Helical" evidence="1">
    <location>
        <begin position="52"/>
        <end position="77"/>
    </location>
</feature>
<evidence type="ECO:0000313" key="4">
    <source>
        <dbReference type="Proteomes" id="UP000032414"/>
    </source>
</evidence>
<dbReference type="KEGG" id="tmc:LMI_1140"/>
<dbReference type="EMBL" id="FMVN01000001">
    <property type="protein sequence ID" value="SCX79154.1"/>
    <property type="molecule type" value="Genomic_DNA"/>
</dbReference>
<evidence type="ECO:0000313" key="5">
    <source>
        <dbReference type="Proteomes" id="UP000182998"/>
    </source>
</evidence>
<keyword evidence="1" id="KW-0812">Transmembrane</keyword>
<reference evidence="2" key="1">
    <citation type="submission" date="2014-09" db="EMBL/GenBank/DDBJ databases">
        <authorList>
            <person name="GOMEZ-VALERO Laura"/>
        </authorList>
    </citation>
    <scope>NUCLEOTIDE SEQUENCE</scope>
    <source>
        <strain evidence="2">ATCC33218</strain>
    </source>
</reference>
<sequence length="180" mass="20595">MWEALFKCYWQVAILRKSPENTPYSPFLLGLIAVLFFLLIILQWYLADFKQAFNPFISILAGLSLLCSYFGYTYAILKIYRKTNRSLQTLTALLFCHAIVHFFAFPLLIMTPLLISGDMSQVLGLFLGIVYLVITLLLTIWQFLVTIHIYKQALEVDYVGGVLASFGLLACNILTVSFWQ</sequence>
<dbReference type="STRING" id="451.B6N58_09805"/>
<evidence type="ECO:0000313" key="2">
    <source>
        <dbReference type="EMBL" id="CEG60455.1"/>
    </source>
</evidence>
<protein>
    <recommendedName>
        <fullName evidence="6">Yip1 domain-containing protein</fullName>
    </recommendedName>
</protein>
<proteinExistence type="predicted"/>
<dbReference type="Proteomes" id="UP000182998">
    <property type="component" value="Unassembled WGS sequence"/>
</dbReference>
<dbReference type="AlphaFoldDB" id="A0A098GEQ8"/>
<reference evidence="3 5" key="3">
    <citation type="submission" date="2016-10" db="EMBL/GenBank/DDBJ databases">
        <authorList>
            <person name="Varghese N."/>
            <person name="Submissions S."/>
        </authorList>
    </citation>
    <scope>NUCLEOTIDE SEQUENCE [LARGE SCALE GENOMIC DNA]</scope>
    <source>
        <strain evidence="3 5">ATCC 33218</strain>
    </source>
</reference>
<feature type="transmembrane region" description="Helical" evidence="1">
    <location>
        <begin position="26"/>
        <end position="46"/>
    </location>
</feature>
<reference evidence="4" key="2">
    <citation type="submission" date="2014-09" db="EMBL/GenBank/DDBJ databases">
        <authorList>
            <person name="Gomez-Valero L."/>
        </authorList>
    </citation>
    <scope>NUCLEOTIDE SEQUENCE [LARGE SCALE GENOMIC DNA]</scope>
    <source>
        <strain evidence="4">ATCC33218</strain>
    </source>
</reference>
<dbReference type="OrthoDB" id="5653628at2"/>
<keyword evidence="1" id="KW-0472">Membrane</keyword>
<evidence type="ECO:0000256" key="1">
    <source>
        <dbReference type="SAM" id="Phobius"/>
    </source>
</evidence>
<dbReference type="PATRIC" id="fig|451.8.peg.1854"/>
<keyword evidence="1" id="KW-1133">Transmembrane helix</keyword>
<accession>A0A098GEQ8</accession>
<organism evidence="2 4">
    <name type="scientific">Legionella micdadei</name>
    <name type="common">Tatlockia micdadei</name>
    <dbReference type="NCBI Taxonomy" id="451"/>
    <lineage>
        <taxon>Bacteria</taxon>
        <taxon>Pseudomonadati</taxon>
        <taxon>Pseudomonadota</taxon>
        <taxon>Gammaproteobacteria</taxon>
        <taxon>Legionellales</taxon>
        <taxon>Legionellaceae</taxon>
        <taxon>Legionella</taxon>
    </lineage>
</organism>
<feature type="transmembrane region" description="Helical" evidence="1">
    <location>
        <begin position="89"/>
        <end position="110"/>
    </location>
</feature>
<dbReference type="HOGENOM" id="CLU_1494482_0_0_6"/>
<gene>
    <name evidence="2" type="ORF">LMI_1140</name>
    <name evidence="3" type="ORF">SAMN02982997_00033</name>
</gene>
<dbReference type="Proteomes" id="UP000032414">
    <property type="component" value="Chromosome I"/>
</dbReference>